<evidence type="ECO:0000256" key="1">
    <source>
        <dbReference type="SAM" id="MobiDB-lite"/>
    </source>
</evidence>
<dbReference type="AlphaFoldDB" id="A0AAD6VGZ9"/>
<feature type="compositionally biased region" description="Acidic residues" evidence="1">
    <location>
        <begin position="212"/>
        <end position="223"/>
    </location>
</feature>
<sequence length="259" mass="27886">MPNPNIPSSEAASAPPGWQQKSIVKAFRTFTLWSKKGVKFMDVLWLYSMQRQYFGHGALQLITGWWSRRDYDITAPSLLRRSALSTTMENATTKKSTSIVARIMDVDAGGADEATRALKGSPRVISSSSSATLPLLTTPKPPALPLPYPCRRFVISLAHLSTRSPRTQSGSALESRVEGGGHVPAWTCLSRACQPCSAQTSSLHAPSSSEDAGNENEDEDEDDNMGKGKKQAGEQSGVNSGVFSGNSRCLGLLKGNELE</sequence>
<comment type="caution">
    <text evidence="2">The sequence shown here is derived from an EMBL/GenBank/DDBJ whole genome shotgun (WGS) entry which is preliminary data.</text>
</comment>
<evidence type="ECO:0000313" key="2">
    <source>
        <dbReference type="EMBL" id="KAJ7212543.1"/>
    </source>
</evidence>
<name>A0AAD6VGZ9_9AGAR</name>
<organism evidence="2 3">
    <name type="scientific">Mycena pura</name>
    <dbReference type="NCBI Taxonomy" id="153505"/>
    <lineage>
        <taxon>Eukaryota</taxon>
        <taxon>Fungi</taxon>
        <taxon>Dikarya</taxon>
        <taxon>Basidiomycota</taxon>
        <taxon>Agaricomycotina</taxon>
        <taxon>Agaricomycetes</taxon>
        <taxon>Agaricomycetidae</taxon>
        <taxon>Agaricales</taxon>
        <taxon>Marasmiineae</taxon>
        <taxon>Mycenaceae</taxon>
        <taxon>Mycena</taxon>
    </lineage>
</organism>
<protein>
    <submittedName>
        <fullName evidence="2">Uncharacterized protein</fullName>
    </submittedName>
</protein>
<accession>A0AAD6VGZ9</accession>
<gene>
    <name evidence="2" type="ORF">GGX14DRAFT_393441</name>
</gene>
<keyword evidence="3" id="KW-1185">Reference proteome</keyword>
<evidence type="ECO:0000313" key="3">
    <source>
        <dbReference type="Proteomes" id="UP001219525"/>
    </source>
</evidence>
<dbReference type="EMBL" id="JARJCW010000023">
    <property type="protein sequence ID" value="KAJ7212543.1"/>
    <property type="molecule type" value="Genomic_DNA"/>
</dbReference>
<proteinExistence type="predicted"/>
<reference evidence="2" key="1">
    <citation type="submission" date="2023-03" db="EMBL/GenBank/DDBJ databases">
        <title>Massive genome expansion in bonnet fungi (Mycena s.s.) driven by repeated elements and novel gene families across ecological guilds.</title>
        <authorList>
            <consortium name="Lawrence Berkeley National Laboratory"/>
            <person name="Harder C.B."/>
            <person name="Miyauchi S."/>
            <person name="Viragh M."/>
            <person name="Kuo A."/>
            <person name="Thoen E."/>
            <person name="Andreopoulos B."/>
            <person name="Lu D."/>
            <person name="Skrede I."/>
            <person name="Drula E."/>
            <person name="Henrissat B."/>
            <person name="Morin E."/>
            <person name="Kohler A."/>
            <person name="Barry K."/>
            <person name="LaButti K."/>
            <person name="Morin E."/>
            <person name="Salamov A."/>
            <person name="Lipzen A."/>
            <person name="Mereny Z."/>
            <person name="Hegedus B."/>
            <person name="Baldrian P."/>
            <person name="Stursova M."/>
            <person name="Weitz H."/>
            <person name="Taylor A."/>
            <person name="Grigoriev I.V."/>
            <person name="Nagy L.G."/>
            <person name="Martin F."/>
            <person name="Kauserud H."/>
        </authorList>
    </citation>
    <scope>NUCLEOTIDE SEQUENCE</scope>
    <source>
        <strain evidence="2">9144</strain>
    </source>
</reference>
<feature type="compositionally biased region" description="Low complexity" evidence="1">
    <location>
        <begin position="236"/>
        <end position="247"/>
    </location>
</feature>
<dbReference type="Proteomes" id="UP001219525">
    <property type="component" value="Unassembled WGS sequence"/>
</dbReference>
<feature type="region of interest" description="Disordered" evidence="1">
    <location>
        <begin position="199"/>
        <end position="259"/>
    </location>
</feature>